<sequence length="182" mass="20591">MNLESFTCVSKLSLFLGMVLNKSFKLSYVKIRAQHLKYLGVFGCHDTLKARINTPSLGHFDFQGYIKSRVCLSAPHLLMARIIIEDKQFSTFNGPWKHFSTLRDFLESFGCSKNITLSICDFKALIFPENFRRAFYPPLLGLKNLVLLTANFPSVEIESSSLKESLAWMSSSAVELIPISVL</sequence>
<comment type="caution">
    <text evidence="1">The sequence shown here is derived from an EMBL/GenBank/DDBJ whole genome shotgun (WGS) entry which is preliminary data.</text>
</comment>
<gene>
    <name evidence="1" type="ORF">RchiOBHm_Chr6g0265471</name>
</gene>
<dbReference type="OrthoDB" id="1290582at2759"/>
<proteinExistence type="predicted"/>
<evidence type="ECO:0000313" key="1">
    <source>
        <dbReference type="EMBL" id="PRQ23808.1"/>
    </source>
</evidence>
<dbReference type="Gramene" id="PRQ23808">
    <property type="protein sequence ID" value="PRQ23808"/>
    <property type="gene ID" value="RchiOBHm_Chr6g0265471"/>
</dbReference>
<reference evidence="1 2" key="1">
    <citation type="journal article" date="2018" name="Nat. Genet.">
        <title>The Rosa genome provides new insights in the design of modern roses.</title>
        <authorList>
            <person name="Bendahmane M."/>
        </authorList>
    </citation>
    <scope>NUCLEOTIDE SEQUENCE [LARGE SCALE GENOMIC DNA]</scope>
    <source>
        <strain evidence="2">cv. Old Blush</strain>
    </source>
</reference>
<dbReference type="EMBL" id="PDCK01000044">
    <property type="protein sequence ID" value="PRQ23808.1"/>
    <property type="molecule type" value="Genomic_DNA"/>
</dbReference>
<evidence type="ECO:0000313" key="2">
    <source>
        <dbReference type="Proteomes" id="UP000238479"/>
    </source>
</evidence>
<dbReference type="STRING" id="74649.A0A2P6PPE7"/>
<dbReference type="Proteomes" id="UP000238479">
    <property type="component" value="Chromosome 6"/>
</dbReference>
<keyword evidence="2" id="KW-1185">Reference proteome</keyword>
<dbReference type="AlphaFoldDB" id="A0A2P6PPE7"/>
<accession>A0A2P6PPE7</accession>
<name>A0A2P6PPE7_ROSCH</name>
<protein>
    <submittedName>
        <fullName evidence="1">Uncharacterized protein</fullName>
    </submittedName>
</protein>
<organism evidence="1 2">
    <name type="scientific">Rosa chinensis</name>
    <name type="common">China rose</name>
    <dbReference type="NCBI Taxonomy" id="74649"/>
    <lineage>
        <taxon>Eukaryota</taxon>
        <taxon>Viridiplantae</taxon>
        <taxon>Streptophyta</taxon>
        <taxon>Embryophyta</taxon>
        <taxon>Tracheophyta</taxon>
        <taxon>Spermatophyta</taxon>
        <taxon>Magnoliopsida</taxon>
        <taxon>eudicotyledons</taxon>
        <taxon>Gunneridae</taxon>
        <taxon>Pentapetalae</taxon>
        <taxon>rosids</taxon>
        <taxon>fabids</taxon>
        <taxon>Rosales</taxon>
        <taxon>Rosaceae</taxon>
        <taxon>Rosoideae</taxon>
        <taxon>Rosoideae incertae sedis</taxon>
        <taxon>Rosa</taxon>
    </lineage>
</organism>